<comment type="function">
    <text evidence="1">Required for nicotinamide riboside transport across the inner membrane.</text>
</comment>
<evidence type="ECO:0000256" key="1">
    <source>
        <dbReference type="ARBA" id="ARBA00002672"/>
    </source>
</evidence>
<evidence type="ECO:0000256" key="5">
    <source>
        <dbReference type="ARBA" id="ARBA00022448"/>
    </source>
</evidence>
<dbReference type="AlphaFoldDB" id="A0A1M5C072"/>
<name>A0A1M5C072_9BURK</name>
<keyword evidence="9 10" id="KW-0472">Membrane</keyword>
<dbReference type="GO" id="GO:0005886">
    <property type="term" value="C:plasma membrane"/>
    <property type="evidence" value="ECO:0007669"/>
    <property type="project" value="UniProtKB-SubCell"/>
</dbReference>
<evidence type="ECO:0000256" key="2">
    <source>
        <dbReference type="ARBA" id="ARBA00004651"/>
    </source>
</evidence>
<dbReference type="NCBIfam" id="TIGR01528">
    <property type="entry name" value="NMN_trans_PnuC"/>
    <property type="match status" value="1"/>
</dbReference>
<dbReference type="PANTHER" id="PTHR36122">
    <property type="entry name" value="NICOTINAMIDE RIBOSIDE TRANSPORTER PNUC"/>
    <property type="match status" value="1"/>
</dbReference>
<feature type="transmembrane region" description="Helical" evidence="10">
    <location>
        <begin position="45"/>
        <end position="66"/>
    </location>
</feature>
<evidence type="ECO:0000256" key="8">
    <source>
        <dbReference type="ARBA" id="ARBA00022989"/>
    </source>
</evidence>
<comment type="similarity">
    <text evidence="3">Belongs to the nicotinamide ribonucleoside (NR) uptake permease (TC 4.B.1) family.</text>
</comment>
<evidence type="ECO:0000313" key="11">
    <source>
        <dbReference type="EMBL" id="SHF48085.1"/>
    </source>
</evidence>
<dbReference type="Proteomes" id="UP000184327">
    <property type="component" value="Unassembled WGS sequence"/>
</dbReference>
<accession>A0A1M5C072</accession>
<reference evidence="11 12" key="1">
    <citation type="submission" date="2016-11" db="EMBL/GenBank/DDBJ databases">
        <authorList>
            <person name="Jaros S."/>
            <person name="Januszkiewicz K."/>
            <person name="Wedrychowicz H."/>
        </authorList>
    </citation>
    <scope>NUCLEOTIDE SEQUENCE [LARGE SCALE GENOMIC DNA]</scope>
    <source>
        <strain evidence="11 12">DSM 16112</strain>
    </source>
</reference>
<dbReference type="EMBL" id="FQUZ01000024">
    <property type="protein sequence ID" value="SHF48085.1"/>
    <property type="molecule type" value="Genomic_DNA"/>
</dbReference>
<feature type="transmembrane region" description="Helical" evidence="10">
    <location>
        <begin position="20"/>
        <end position="38"/>
    </location>
</feature>
<gene>
    <name evidence="11" type="ORF">SAMN02745117_02032</name>
</gene>
<evidence type="ECO:0000256" key="7">
    <source>
        <dbReference type="ARBA" id="ARBA00022692"/>
    </source>
</evidence>
<evidence type="ECO:0000256" key="10">
    <source>
        <dbReference type="SAM" id="Phobius"/>
    </source>
</evidence>
<evidence type="ECO:0000256" key="3">
    <source>
        <dbReference type="ARBA" id="ARBA00006669"/>
    </source>
</evidence>
<keyword evidence="5" id="KW-0813">Transport</keyword>
<proteinExistence type="inferred from homology"/>
<dbReference type="PANTHER" id="PTHR36122:SF2">
    <property type="entry name" value="NICOTINAMIDE RIBOSIDE TRANSPORTER PNUC"/>
    <property type="match status" value="1"/>
</dbReference>
<evidence type="ECO:0000256" key="6">
    <source>
        <dbReference type="ARBA" id="ARBA00022475"/>
    </source>
</evidence>
<keyword evidence="12" id="KW-1185">Reference proteome</keyword>
<protein>
    <recommendedName>
        <fullName evidence="4">Nicotinamide riboside transporter PnuC</fullName>
    </recommendedName>
</protein>
<evidence type="ECO:0000256" key="9">
    <source>
        <dbReference type="ARBA" id="ARBA00023136"/>
    </source>
</evidence>
<dbReference type="STRING" id="1122156.SAMN02745117_02032"/>
<dbReference type="Pfam" id="PF04973">
    <property type="entry name" value="NMN_transporter"/>
    <property type="match status" value="1"/>
</dbReference>
<keyword evidence="7 10" id="KW-0812">Transmembrane</keyword>
<evidence type="ECO:0000313" key="12">
    <source>
        <dbReference type="Proteomes" id="UP000184327"/>
    </source>
</evidence>
<dbReference type="OrthoDB" id="9791248at2"/>
<evidence type="ECO:0000256" key="4">
    <source>
        <dbReference type="ARBA" id="ARBA00017522"/>
    </source>
</evidence>
<sequence>MGSANELWLLQGAFTVLNVPVTWLELIAFTLALANIVCNVLEIHWGFALSLLASGLYAWFFAHSGIWGEASVNVFFALIALWGWWQWLYGRRNRDPYSGRSRQPLRVASLATRGRLALVAVWAVLWLLCAWALQHIAHSTVPWWDGFVTAGSIVGAVLLGRKFIENWPVWVVVNTVSIGLFWYKELLLTTVLYAILWTLAWIGWSRWHRIRI</sequence>
<dbReference type="GO" id="GO:0034257">
    <property type="term" value="F:nicotinamide riboside transmembrane transporter activity"/>
    <property type="evidence" value="ECO:0007669"/>
    <property type="project" value="InterPro"/>
</dbReference>
<dbReference type="RefSeq" id="WP_073356575.1">
    <property type="nucleotide sequence ID" value="NZ_FQUZ01000024.1"/>
</dbReference>
<comment type="subcellular location">
    <subcellularLocation>
        <location evidence="2">Cell membrane</location>
        <topology evidence="2">Multi-pass membrane protein</topology>
    </subcellularLocation>
</comment>
<feature type="transmembrane region" description="Helical" evidence="10">
    <location>
        <begin position="72"/>
        <end position="90"/>
    </location>
</feature>
<keyword evidence="6" id="KW-1003">Cell membrane</keyword>
<feature type="transmembrane region" description="Helical" evidence="10">
    <location>
        <begin position="190"/>
        <end position="207"/>
    </location>
</feature>
<keyword evidence="8 10" id="KW-1133">Transmembrane helix</keyword>
<feature type="transmembrane region" description="Helical" evidence="10">
    <location>
        <begin position="116"/>
        <end position="137"/>
    </location>
</feature>
<organism evidence="11 12">
    <name type="scientific">Lampropedia hyalina DSM 16112</name>
    <dbReference type="NCBI Taxonomy" id="1122156"/>
    <lineage>
        <taxon>Bacteria</taxon>
        <taxon>Pseudomonadati</taxon>
        <taxon>Pseudomonadota</taxon>
        <taxon>Betaproteobacteria</taxon>
        <taxon>Burkholderiales</taxon>
        <taxon>Comamonadaceae</taxon>
        <taxon>Lampropedia</taxon>
    </lineage>
</organism>
<dbReference type="InterPro" id="IPR006419">
    <property type="entry name" value="NMN_transpt_PnuC"/>
</dbReference>